<protein>
    <recommendedName>
        <fullName evidence="12">Tryptophan synthase beta chain</fullName>
        <ecNumber evidence="12">4.2.1.20</ecNumber>
    </recommendedName>
</protein>
<keyword evidence="10 12" id="KW-0456">Lyase</keyword>
<evidence type="ECO:0000256" key="2">
    <source>
        <dbReference type="ARBA" id="ARBA00002786"/>
    </source>
</evidence>
<keyword evidence="8 12" id="KW-0663">Pyridoxal phosphate</keyword>
<dbReference type="PANTHER" id="PTHR48077:SF3">
    <property type="entry name" value="TRYPTOPHAN SYNTHASE"/>
    <property type="match status" value="1"/>
</dbReference>
<dbReference type="HAMAP" id="MF_00133">
    <property type="entry name" value="Trp_synth_beta"/>
    <property type="match status" value="1"/>
</dbReference>
<feature type="domain" description="Tryptophan synthase beta chain-like PALP" evidence="13">
    <location>
        <begin position="50"/>
        <end position="374"/>
    </location>
</feature>
<dbReference type="GO" id="GO:0005737">
    <property type="term" value="C:cytoplasm"/>
    <property type="evidence" value="ECO:0007669"/>
    <property type="project" value="TreeGrafter"/>
</dbReference>
<dbReference type="Proteomes" id="UP000585258">
    <property type="component" value="Unassembled WGS sequence"/>
</dbReference>
<dbReference type="FunFam" id="3.40.50.1100:FF:000001">
    <property type="entry name" value="Tryptophan synthase beta chain"/>
    <property type="match status" value="1"/>
</dbReference>
<keyword evidence="7 12" id="KW-0822">Tryptophan biosynthesis</keyword>
<comment type="function">
    <text evidence="2 12">The beta subunit is responsible for the synthesis of L-tryptophan from indole and L-serine.</text>
</comment>
<evidence type="ECO:0000256" key="5">
    <source>
        <dbReference type="ARBA" id="ARBA00011270"/>
    </source>
</evidence>
<dbReference type="NCBIfam" id="TIGR00263">
    <property type="entry name" value="trpB"/>
    <property type="match status" value="1"/>
</dbReference>
<evidence type="ECO:0000256" key="10">
    <source>
        <dbReference type="ARBA" id="ARBA00023239"/>
    </source>
</evidence>
<evidence type="ECO:0000256" key="1">
    <source>
        <dbReference type="ARBA" id="ARBA00001933"/>
    </source>
</evidence>
<dbReference type="PIRSF" id="PIRSF001413">
    <property type="entry name" value="Trp_syn_beta"/>
    <property type="match status" value="1"/>
</dbReference>
<dbReference type="InterPro" id="IPR023026">
    <property type="entry name" value="Trp_synth_beta/beta-like"/>
</dbReference>
<dbReference type="PROSITE" id="PS00168">
    <property type="entry name" value="TRP_SYNTHASE_BETA"/>
    <property type="match status" value="1"/>
</dbReference>
<comment type="pathway">
    <text evidence="3 12">Amino-acid biosynthesis; L-tryptophan biosynthesis; L-tryptophan from chorismate: step 5/5.</text>
</comment>
<feature type="modified residue" description="N6-(pyridoxal phosphate)lysine" evidence="12">
    <location>
        <position position="84"/>
    </location>
</feature>
<accession>A0A7X0SJX8</accession>
<sequence>MNGKFNGFGGQYVPEKLMNALTELEKEFYKASEDEVFMEEYRYYLKDYVGRPTSLYYADNMSKTLGGVKIYLKREDLNHTGAHKINNALGQVLLAKRMGKKKIIAETGAGQHGVATATVAAKFNMQCEVFMGEEDMHRQSLNVKKMEMLGAKVTAVTSGSKTLSNAVDEAISSWVANVEDAFYIIGSAVGPHPYPTMVRDFQRVIGDEARKQVLDKEGRLPDYILAPVGGGSNSMGIFYPFIEDKNVKLIGVEAGGLGVETAYHAATMEKGKKGIIHGMMTYVLSDEDGEILPVYSISAGLDYPGVGPEHAYLRDVSRTSYVSITDKESIEGFHFITKEEGIIPALESAHAIAYAMKLAPILDKDKIIIVNLSGRGDKDMDTILELDKISSKKD</sequence>
<evidence type="ECO:0000256" key="8">
    <source>
        <dbReference type="ARBA" id="ARBA00022898"/>
    </source>
</evidence>
<evidence type="ECO:0000259" key="13">
    <source>
        <dbReference type="Pfam" id="PF00291"/>
    </source>
</evidence>
<comment type="similarity">
    <text evidence="4 12">Belongs to the TrpB family.</text>
</comment>
<dbReference type="RefSeq" id="WP_185165767.1">
    <property type="nucleotide sequence ID" value="NZ_JACKWY010000024.1"/>
</dbReference>
<keyword evidence="6 12" id="KW-0028">Amino-acid biosynthesis</keyword>
<dbReference type="UniPathway" id="UPA00035">
    <property type="reaction ID" value="UER00044"/>
</dbReference>
<dbReference type="AlphaFoldDB" id="A0A7X0SJX8"/>
<dbReference type="Gene3D" id="3.40.50.1100">
    <property type="match status" value="2"/>
</dbReference>
<dbReference type="CDD" id="cd06446">
    <property type="entry name" value="Trp-synth_B"/>
    <property type="match status" value="1"/>
</dbReference>
<dbReference type="SUPFAM" id="SSF53686">
    <property type="entry name" value="Tryptophan synthase beta subunit-like PLP-dependent enzymes"/>
    <property type="match status" value="1"/>
</dbReference>
<comment type="caution">
    <text evidence="14">The sequence shown here is derived from an EMBL/GenBank/DDBJ whole genome shotgun (WGS) entry which is preliminary data.</text>
</comment>
<comment type="cofactor">
    <cofactor evidence="1 12">
        <name>pyridoxal 5'-phosphate</name>
        <dbReference type="ChEBI" id="CHEBI:597326"/>
    </cofactor>
</comment>
<dbReference type="InterPro" id="IPR006653">
    <property type="entry name" value="Trp_synth_b_CS"/>
</dbReference>
<proteinExistence type="inferred from homology"/>
<comment type="subunit">
    <text evidence="5 12">Tetramer of two alpha and two beta chains.</text>
</comment>
<evidence type="ECO:0000256" key="4">
    <source>
        <dbReference type="ARBA" id="ARBA00009982"/>
    </source>
</evidence>
<dbReference type="FunFam" id="3.40.50.1100:FF:000004">
    <property type="entry name" value="Tryptophan synthase beta chain"/>
    <property type="match status" value="1"/>
</dbReference>
<evidence type="ECO:0000256" key="7">
    <source>
        <dbReference type="ARBA" id="ARBA00022822"/>
    </source>
</evidence>
<gene>
    <name evidence="12 14" type="primary">trpB</name>
    <name evidence="14" type="ORF">H7E68_19300</name>
</gene>
<dbReference type="Pfam" id="PF00291">
    <property type="entry name" value="PALP"/>
    <property type="match status" value="1"/>
</dbReference>
<dbReference type="InterPro" id="IPR001926">
    <property type="entry name" value="TrpB-like_PALP"/>
</dbReference>
<evidence type="ECO:0000256" key="3">
    <source>
        <dbReference type="ARBA" id="ARBA00004733"/>
    </source>
</evidence>
<evidence type="ECO:0000313" key="14">
    <source>
        <dbReference type="EMBL" id="MBB6716831.1"/>
    </source>
</evidence>
<dbReference type="PANTHER" id="PTHR48077">
    <property type="entry name" value="TRYPTOPHAN SYNTHASE-RELATED"/>
    <property type="match status" value="1"/>
</dbReference>
<dbReference type="InterPro" id="IPR006654">
    <property type="entry name" value="Trp_synth_beta"/>
</dbReference>
<evidence type="ECO:0000256" key="9">
    <source>
        <dbReference type="ARBA" id="ARBA00023141"/>
    </source>
</evidence>
<dbReference type="InterPro" id="IPR036052">
    <property type="entry name" value="TrpB-like_PALP_sf"/>
</dbReference>
<reference evidence="14 15" key="1">
    <citation type="submission" date="2020-08" db="EMBL/GenBank/DDBJ databases">
        <title>Clostridia isolated from Swiss meat.</title>
        <authorList>
            <person name="Wambui J."/>
            <person name="Stevens M.J.A."/>
            <person name="Stephan R."/>
        </authorList>
    </citation>
    <scope>NUCLEOTIDE SEQUENCE [LARGE SCALE GENOMIC DNA]</scope>
    <source>
        <strain evidence="14 15">CM001</strain>
    </source>
</reference>
<evidence type="ECO:0000256" key="6">
    <source>
        <dbReference type="ARBA" id="ARBA00022605"/>
    </source>
</evidence>
<organism evidence="14 15">
    <name type="scientific">Clostridium gasigenes</name>
    <dbReference type="NCBI Taxonomy" id="94869"/>
    <lineage>
        <taxon>Bacteria</taxon>
        <taxon>Bacillati</taxon>
        <taxon>Bacillota</taxon>
        <taxon>Clostridia</taxon>
        <taxon>Eubacteriales</taxon>
        <taxon>Clostridiaceae</taxon>
        <taxon>Clostridium</taxon>
    </lineage>
</organism>
<evidence type="ECO:0000313" key="15">
    <source>
        <dbReference type="Proteomes" id="UP000585258"/>
    </source>
</evidence>
<evidence type="ECO:0000256" key="11">
    <source>
        <dbReference type="ARBA" id="ARBA00049047"/>
    </source>
</evidence>
<evidence type="ECO:0000256" key="12">
    <source>
        <dbReference type="HAMAP-Rule" id="MF_00133"/>
    </source>
</evidence>
<comment type="catalytic activity">
    <reaction evidence="11 12">
        <text>(1S,2R)-1-C-(indol-3-yl)glycerol 3-phosphate + L-serine = D-glyceraldehyde 3-phosphate + L-tryptophan + H2O</text>
        <dbReference type="Rhea" id="RHEA:10532"/>
        <dbReference type="ChEBI" id="CHEBI:15377"/>
        <dbReference type="ChEBI" id="CHEBI:33384"/>
        <dbReference type="ChEBI" id="CHEBI:57912"/>
        <dbReference type="ChEBI" id="CHEBI:58866"/>
        <dbReference type="ChEBI" id="CHEBI:59776"/>
        <dbReference type="EC" id="4.2.1.20"/>
    </reaction>
</comment>
<name>A0A7X0SJX8_9CLOT</name>
<dbReference type="GO" id="GO:0004834">
    <property type="term" value="F:tryptophan synthase activity"/>
    <property type="evidence" value="ECO:0007669"/>
    <property type="project" value="UniProtKB-UniRule"/>
</dbReference>
<keyword evidence="9 12" id="KW-0057">Aromatic amino acid biosynthesis</keyword>
<dbReference type="EC" id="4.2.1.20" evidence="12"/>
<dbReference type="EMBL" id="JACKWY010000024">
    <property type="protein sequence ID" value="MBB6716831.1"/>
    <property type="molecule type" value="Genomic_DNA"/>
</dbReference>